<dbReference type="PATRIC" id="fig|576784.4.peg.10166"/>
<proteinExistence type="predicted"/>
<gene>
    <name evidence="1" type="ORF">SIRAN9892</name>
</gene>
<sequence>MVTEGRGPGRVITINRPERRMPGFLRNIPARTMG</sequence>
<accession>A0A061ADF7</accession>
<name>A0A061ADF7_9ACTN</name>
<organism evidence="1">
    <name type="scientific">Streptomyces iranensis</name>
    <dbReference type="NCBI Taxonomy" id="576784"/>
    <lineage>
        <taxon>Bacteria</taxon>
        <taxon>Bacillati</taxon>
        <taxon>Actinomycetota</taxon>
        <taxon>Actinomycetes</taxon>
        <taxon>Kitasatosporales</taxon>
        <taxon>Streptomycetaceae</taxon>
        <taxon>Streptomyces</taxon>
        <taxon>Streptomyces violaceusniger group</taxon>
    </lineage>
</organism>
<dbReference type="HOGENOM" id="CLU_3376339_0_0_11"/>
<dbReference type="EMBL" id="LK022848">
    <property type="protein sequence ID" value="CDR17927.1"/>
    <property type="molecule type" value="Genomic_DNA"/>
</dbReference>
<protein>
    <submittedName>
        <fullName evidence="1">Uncharacterized protein</fullName>
    </submittedName>
</protein>
<evidence type="ECO:0000313" key="1">
    <source>
        <dbReference type="EMBL" id="CDR17927.1"/>
    </source>
</evidence>
<dbReference type="AlphaFoldDB" id="A0A061ADF7"/>
<reference evidence="1" key="1">
    <citation type="submission" date="2014-05" db="EMBL/GenBank/DDBJ databases">
        <authorList>
            <person name="Horn Fabian"/>
        </authorList>
    </citation>
    <scope>NUCLEOTIDE SEQUENCE</scope>
</reference>